<keyword evidence="3" id="KW-1185">Reference proteome</keyword>
<keyword evidence="1" id="KW-1133">Transmembrane helix</keyword>
<evidence type="ECO:0000313" key="2">
    <source>
        <dbReference type="EMBL" id="KAE8371430.1"/>
    </source>
</evidence>
<accession>A0A5N7ARN9</accession>
<evidence type="ECO:0000313" key="3">
    <source>
        <dbReference type="Proteomes" id="UP000326198"/>
    </source>
</evidence>
<reference evidence="2 3" key="1">
    <citation type="submission" date="2019-04" db="EMBL/GenBank/DDBJ databases">
        <title>Friends and foes A comparative genomics studyof 23 Aspergillus species from section Flavi.</title>
        <authorList>
            <consortium name="DOE Joint Genome Institute"/>
            <person name="Kjaerbolling I."/>
            <person name="Vesth T."/>
            <person name="Frisvad J.C."/>
            <person name="Nybo J.L."/>
            <person name="Theobald S."/>
            <person name="Kildgaard S."/>
            <person name="Isbrandt T."/>
            <person name="Kuo A."/>
            <person name="Sato A."/>
            <person name="Lyhne E.K."/>
            <person name="Kogle M.E."/>
            <person name="Wiebenga A."/>
            <person name="Kun R.S."/>
            <person name="Lubbers R.J."/>
            <person name="Makela M.R."/>
            <person name="Barry K."/>
            <person name="Chovatia M."/>
            <person name="Clum A."/>
            <person name="Daum C."/>
            <person name="Haridas S."/>
            <person name="He G."/>
            <person name="LaButti K."/>
            <person name="Lipzen A."/>
            <person name="Mondo S."/>
            <person name="Riley R."/>
            <person name="Salamov A."/>
            <person name="Simmons B.A."/>
            <person name="Magnuson J.K."/>
            <person name="Henrissat B."/>
            <person name="Mortensen U.H."/>
            <person name="Larsen T.O."/>
            <person name="Devries R.P."/>
            <person name="Grigoriev I.V."/>
            <person name="Machida M."/>
            <person name="Baker S.E."/>
            <person name="Andersen M.R."/>
        </authorList>
    </citation>
    <scope>NUCLEOTIDE SEQUENCE [LARGE SCALE GENOMIC DNA]</scope>
    <source>
        <strain evidence="2 3">IBT 29228</strain>
    </source>
</reference>
<sequence>MPANTDNTRHVVADESHRGIIIGVQTALTVLAVVVVCLRLYVRMRIVRSPGCDDWTMALAAVCASLYDVQLFITGSISTNPYATQDH</sequence>
<evidence type="ECO:0008006" key="4">
    <source>
        <dbReference type="Google" id="ProtNLM"/>
    </source>
</evidence>
<proteinExistence type="predicted"/>
<feature type="transmembrane region" description="Helical" evidence="1">
    <location>
        <begin position="20"/>
        <end position="42"/>
    </location>
</feature>
<dbReference type="EMBL" id="ML736427">
    <property type="protein sequence ID" value="KAE8371430.1"/>
    <property type="molecule type" value="Genomic_DNA"/>
</dbReference>
<protein>
    <recommendedName>
        <fullName evidence="4">Integral membrane protein</fullName>
    </recommendedName>
</protein>
<keyword evidence="1" id="KW-0812">Transmembrane</keyword>
<name>A0A5N7ARN9_9EURO</name>
<organism evidence="2 3">
    <name type="scientific">Aspergillus bertholletiae</name>
    <dbReference type="NCBI Taxonomy" id="1226010"/>
    <lineage>
        <taxon>Eukaryota</taxon>
        <taxon>Fungi</taxon>
        <taxon>Dikarya</taxon>
        <taxon>Ascomycota</taxon>
        <taxon>Pezizomycotina</taxon>
        <taxon>Eurotiomycetes</taxon>
        <taxon>Eurotiomycetidae</taxon>
        <taxon>Eurotiales</taxon>
        <taxon>Aspergillaceae</taxon>
        <taxon>Aspergillus</taxon>
        <taxon>Aspergillus subgen. Circumdati</taxon>
    </lineage>
</organism>
<gene>
    <name evidence="2" type="ORF">BDV26DRAFT_276106</name>
</gene>
<evidence type="ECO:0000256" key="1">
    <source>
        <dbReference type="SAM" id="Phobius"/>
    </source>
</evidence>
<keyword evidence="1" id="KW-0472">Membrane</keyword>
<dbReference type="Proteomes" id="UP000326198">
    <property type="component" value="Unassembled WGS sequence"/>
</dbReference>
<dbReference type="AlphaFoldDB" id="A0A5N7ARN9"/>